<dbReference type="NCBIfam" id="TIGR02136">
    <property type="entry name" value="ptsS_2"/>
    <property type="match status" value="1"/>
</dbReference>
<dbReference type="OrthoDB" id="9783488at2"/>
<dbReference type="CDD" id="cd13654">
    <property type="entry name" value="PBP2_phosphate_like_2"/>
    <property type="match status" value="1"/>
</dbReference>
<dbReference type="GO" id="GO:0042301">
    <property type="term" value="F:phosphate ion binding"/>
    <property type="evidence" value="ECO:0007669"/>
    <property type="project" value="UniProtKB-UniRule"/>
</dbReference>
<dbReference type="InterPro" id="IPR011862">
    <property type="entry name" value="Phos-bd"/>
</dbReference>
<dbReference type="InterPro" id="IPR024370">
    <property type="entry name" value="PBP_domain"/>
</dbReference>
<evidence type="ECO:0000256" key="4">
    <source>
        <dbReference type="RuleBase" id="RU367119"/>
    </source>
</evidence>
<dbReference type="InterPro" id="IPR050811">
    <property type="entry name" value="Phosphate_ABC_transporter"/>
</dbReference>
<evidence type="ECO:0000313" key="6">
    <source>
        <dbReference type="EMBL" id="SHI35968.1"/>
    </source>
</evidence>
<feature type="domain" description="PBP" evidence="5">
    <location>
        <begin position="31"/>
        <end position="279"/>
    </location>
</feature>
<organism evidence="6 7">
    <name type="scientific">Arenibacter nanhaiticus</name>
    <dbReference type="NCBI Taxonomy" id="558155"/>
    <lineage>
        <taxon>Bacteria</taxon>
        <taxon>Pseudomonadati</taxon>
        <taxon>Bacteroidota</taxon>
        <taxon>Flavobacteriia</taxon>
        <taxon>Flavobacteriales</taxon>
        <taxon>Flavobacteriaceae</taxon>
        <taxon>Arenibacter</taxon>
    </lineage>
</organism>
<comment type="function">
    <text evidence="4">Involved in the system for phosphate transport across the cytoplasmic membrane.</text>
</comment>
<keyword evidence="3" id="KW-0732">Signal</keyword>
<dbReference type="Gene3D" id="3.40.190.10">
    <property type="entry name" value="Periplasmic binding protein-like II"/>
    <property type="match status" value="2"/>
</dbReference>
<accession>A0A1M6AI17</accession>
<protein>
    <recommendedName>
        <fullName evidence="4">Phosphate-binding protein</fullName>
    </recommendedName>
</protein>
<sequence>MKKVVCILSLALTLGACGSKNEKKGDAQALNGTIKIDGSSTVFPVSEAVAEEFRNVQPDVKVTIGVSGTGGGFQKFSRGETNISNASRPIKDKEIAICKENNINYLELEVAYDGLAVLVNPENTWVDSFTIEELKKIWEPAAQGTIMKWNQIRPEWPDEEIHLYGPGVASGTYDYFTEAVVGKSGSSRGDFTASEDDHVLVQGISGDKYSLGFFGLAYYSENKDKLSLIGVHNGTEVVKPSIETVKNGTYSPLSRPLFVYVNSTSVKSPEVVEFVNFYLETAGELATDVGYIPLPEEKYTQQKESFKSFVADNQ</sequence>
<dbReference type="EMBL" id="FQYX01000001">
    <property type="protein sequence ID" value="SHI35968.1"/>
    <property type="molecule type" value="Genomic_DNA"/>
</dbReference>
<dbReference type="PANTHER" id="PTHR30570">
    <property type="entry name" value="PERIPLASMIC PHOSPHATE BINDING COMPONENT OF PHOSPHATE ABC TRANSPORTER"/>
    <property type="match status" value="1"/>
</dbReference>
<keyword evidence="4" id="KW-0592">Phosphate transport</keyword>
<dbReference type="Pfam" id="PF12849">
    <property type="entry name" value="PBP_like_2"/>
    <property type="match status" value="1"/>
</dbReference>
<evidence type="ECO:0000256" key="1">
    <source>
        <dbReference type="ARBA" id="ARBA00008725"/>
    </source>
</evidence>
<dbReference type="FunFam" id="3.40.190.10:FF:000156">
    <property type="entry name" value="Phosphate ABC transporter, phosphate-binding protein"/>
    <property type="match status" value="1"/>
</dbReference>
<dbReference type="RefSeq" id="WP_072762783.1">
    <property type="nucleotide sequence ID" value="NZ_FQYX01000001.1"/>
</dbReference>
<evidence type="ECO:0000256" key="2">
    <source>
        <dbReference type="ARBA" id="ARBA00022448"/>
    </source>
</evidence>
<dbReference type="PROSITE" id="PS51257">
    <property type="entry name" value="PROKAR_LIPOPROTEIN"/>
    <property type="match status" value="1"/>
</dbReference>
<gene>
    <name evidence="6" type="ORF">SAMN04487911_101224</name>
</gene>
<evidence type="ECO:0000259" key="5">
    <source>
        <dbReference type="Pfam" id="PF12849"/>
    </source>
</evidence>
<evidence type="ECO:0000256" key="3">
    <source>
        <dbReference type="ARBA" id="ARBA00022729"/>
    </source>
</evidence>
<evidence type="ECO:0000313" key="7">
    <source>
        <dbReference type="Proteomes" id="UP000184231"/>
    </source>
</evidence>
<dbReference type="SUPFAM" id="SSF53850">
    <property type="entry name" value="Periplasmic binding protein-like II"/>
    <property type="match status" value="1"/>
</dbReference>
<dbReference type="AlphaFoldDB" id="A0A1M6AI17"/>
<keyword evidence="7" id="KW-1185">Reference proteome</keyword>
<reference evidence="6 7" key="1">
    <citation type="submission" date="2016-11" db="EMBL/GenBank/DDBJ databases">
        <authorList>
            <person name="Jaros S."/>
            <person name="Januszkiewicz K."/>
            <person name="Wedrychowicz H."/>
        </authorList>
    </citation>
    <scope>NUCLEOTIDE SEQUENCE [LARGE SCALE GENOMIC DNA]</scope>
    <source>
        <strain evidence="6 7">CGMCC 1.8863</strain>
    </source>
</reference>
<dbReference type="Proteomes" id="UP000184231">
    <property type="component" value="Unassembled WGS sequence"/>
</dbReference>
<keyword evidence="2 4" id="KW-0813">Transport</keyword>
<comment type="similarity">
    <text evidence="1 4">Belongs to the PstS family.</text>
</comment>
<dbReference type="STRING" id="558155.SAMN04487911_101224"/>
<dbReference type="PANTHER" id="PTHR30570:SF1">
    <property type="entry name" value="PHOSPHATE-BINDING PROTEIN PSTS"/>
    <property type="match status" value="1"/>
</dbReference>
<name>A0A1M6AI17_9FLAO</name>
<dbReference type="GO" id="GO:0006817">
    <property type="term" value="P:phosphate ion transport"/>
    <property type="evidence" value="ECO:0007669"/>
    <property type="project" value="UniProtKB-UniRule"/>
</dbReference>
<proteinExistence type="inferred from homology"/>